<dbReference type="Proteomes" id="UP000316621">
    <property type="component" value="Chromosome 8"/>
</dbReference>
<dbReference type="Gramene" id="RZC73659">
    <property type="protein sequence ID" value="RZC73659"/>
    <property type="gene ID" value="C5167_049142"/>
</dbReference>
<dbReference type="EMBL" id="CM010722">
    <property type="protein sequence ID" value="RZC73659.1"/>
    <property type="molecule type" value="Genomic_DNA"/>
</dbReference>
<organism evidence="1 2">
    <name type="scientific">Papaver somniferum</name>
    <name type="common">Opium poppy</name>
    <dbReference type="NCBI Taxonomy" id="3469"/>
    <lineage>
        <taxon>Eukaryota</taxon>
        <taxon>Viridiplantae</taxon>
        <taxon>Streptophyta</taxon>
        <taxon>Embryophyta</taxon>
        <taxon>Tracheophyta</taxon>
        <taxon>Spermatophyta</taxon>
        <taxon>Magnoliopsida</taxon>
        <taxon>Ranunculales</taxon>
        <taxon>Papaveraceae</taxon>
        <taxon>Papaveroideae</taxon>
        <taxon>Papaver</taxon>
    </lineage>
</organism>
<evidence type="ECO:0008006" key="3">
    <source>
        <dbReference type="Google" id="ProtNLM"/>
    </source>
</evidence>
<accession>A0A4Y7KNY8</accession>
<protein>
    <recommendedName>
        <fullName evidence="3">Transposase MuDR plant domain-containing protein</fullName>
    </recommendedName>
</protein>
<name>A0A4Y7KNY8_PAPSO</name>
<sequence>MAAVSCIVVVRYFSDFITTRVDVETTLDEFKVKACKHWQQFTPLGICFFFREGGKYLPVDCEYFLQALTSPAHSKKKTSVDIFLQNVTHVASPSSSRAVSSICNGSSTSSRNNCSVGMYLEDRSKPAKPLLSDGWLKVLGEIGHMFIEGFNQVRIAYAKNRLRTGFNMVVTHNERSRFTAKCVVKECGWKFLAASIDERNEMSALITLSTLVVLVAAI</sequence>
<evidence type="ECO:0000313" key="2">
    <source>
        <dbReference type="Proteomes" id="UP000316621"/>
    </source>
</evidence>
<dbReference type="AlphaFoldDB" id="A0A4Y7KNY8"/>
<evidence type="ECO:0000313" key="1">
    <source>
        <dbReference type="EMBL" id="RZC73659.1"/>
    </source>
</evidence>
<proteinExistence type="predicted"/>
<gene>
    <name evidence="1" type="ORF">C5167_049142</name>
</gene>
<keyword evidence="2" id="KW-1185">Reference proteome</keyword>
<reference evidence="1 2" key="1">
    <citation type="journal article" date="2018" name="Science">
        <title>The opium poppy genome and morphinan production.</title>
        <authorList>
            <person name="Guo L."/>
            <person name="Winzer T."/>
            <person name="Yang X."/>
            <person name="Li Y."/>
            <person name="Ning Z."/>
            <person name="He Z."/>
            <person name="Teodor R."/>
            <person name="Lu Y."/>
            <person name="Bowser T.A."/>
            <person name="Graham I.A."/>
            <person name="Ye K."/>
        </authorList>
    </citation>
    <scope>NUCLEOTIDE SEQUENCE [LARGE SCALE GENOMIC DNA]</scope>
    <source>
        <strain evidence="2">cv. HN1</strain>
        <tissue evidence="1">Leaves</tissue>
    </source>
</reference>